<name>A0AC34QQZ6_9BILA</name>
<sequence length="111" mass="12286">MSAQATQNIPEGSTVITIDENVPTSSETEVIELGDRTRERPRVQWTTNTVDNENMGKKSSKCCCIYKRKKKWNEDSDSDSDCETGHCRGHVEKKHQHKPDDGGPGPSGTPA</sequence>
<organism evidence="1 2">
    <name type="scientific">Panagrolaimus sp. JU765</name>
    <dbReference type="NCBI Taxonomy" id="591449"/>
    <lineage>
        <taxon>Eukaryota</taxon>
        <taxon>Metazoa</taxon>
        <taxon>Ecdysozoa</taxon>
        <taxon>Nematoda</taxon>
        <taxon>Chromadorea</taxon>
        <taxon>Rhabditida</taxon>
        <taxon>Tylenchina</taxon>
        <taxon>Panagrolaimomorpha</taxon>
        <taxon>Panagrolaimoidea</taxon>
        <taxon>Panagrolaimidae</taxon>
        <taxon>Panagrolaimus</taxon>
    </lineage>
</organism>
<accession>A0AC34QQZ6</accession>
<dbReference type="Proteomes" id="UP000887576">
    <property type="component" value="Unplaced"/>
</dbReference>
<dbReference type="WBParaSite" id="JU765_v2.g18490.t1">
    <property type="protein sequence ID" value="JU765_v2.g18490.t1"/>
    <property type="gene ID" value="JU765_v2.g18490"/>
</dbReference>
<evidence type="ECO:0000313" key="2">
    <source>
        <dbReference type="WBParaSite" id="JU765_v2.g18490.t1"/>
    </source>
</evidence>
<protein>
    <submittedName>
        <fullName evidence="2">Protein phosphatase 1 regulatory subunit 11</fullName>
    </submittedName>
</protein>
<evidence type="ECO:0000313" key="1">
    <source>
        <dbReference type="Proteomes" id="UP000887576"/>
    </source>
</evidence>
<reference evidence="2" key="1">
    <citation type="submission" date="2022-11" db="UniProtKB">
        <authorList>
            <consortium name="WormBaseParasite"/>
        </authorList>
    </citation>
    <scope>IDENTIFICATION</scope>
</reference>
<proteinExistence type="predicted"/>